<protein>
    <submittedName>
        <fullName evidence="1">Uncharacterized protein</fullName>
    </submittedName>
</protein>
<dbReference type="Proteomes" id="UP000064029">
    <property type="component" value="Unassembled WGS sequence"/>
</dbReference>
<sequence length="227" mass="24462">MAQVIDELNNVTGIKIHAVLSEGKPLSSTCVARDVAEVFVSDIEGSLRGRVPPEMVNESFHALVLSVLEQRLNTMLVIETGGPGAASESLPVANLKPSEVIDQGLVGLSLASLYRYVEASRFYCVKPPGQTNGRAFPAWQFVEPVPELLPPVLDALRGALATEVHAFLVTSRDELNELAPAELLAGKPFAGRGDLHASQKRLLQLAATERQRRVLETISRPGESVAH</sequence>
<dbReference type="RefSeq" id="WP_059760404.1">
    <property type="nucleotide sequence ID" value="NZ_CP013415.1"/>
</dbReference>
<dbReference type="OrthoDB" id="8659244at2"/>
<dbReference type="EMBL" id="LOXM01000281">
    <property type="protein sequence ID" value="KVG53024.1"/>
    <property type="molecule type" value="Genomic_DNA"/>
</dbReference>
<accession>A0A103QP76</accession>
<comment type="caution">
    <text evidence="1">The sequence shown here is derived from an EMBL/GenBank/DDBJ whole genome shotgun (WGS) entry which is preliminary data.</text>
</comment>
<dbReference type="AlphaFoldDB" id="A0A103QP76"/>
<organism evidence="1 2">
    <name type="scientific">Burkholderia ubonensis</name>
    <dbReference type="NCBI Taxonomy" id="101571"/>
    <lineage>
        <taxon>Bacteria</taxon>
        <taxon>Pseudomonadati</taxon>
        <taxon>Pseudomonadota</taxon>
        <taxon>Betaproteobacteria</taxon>
        <taxon>Burkholderiales</taxon>
        <taxon>Burkholderiaceae</taxon>
        <taxon>Burkholderia</taxon>
        <taxon>Burkholderia cepacia complex</taxon>
    </lineage>
</organism>
<name>A0A103QP76_9BURK</name>
<reference evidence="1 2" key="1">
    <citation type="submission" date="2015-11" db="EMBL/GenBank/DDBJ databases">
        <title>Expanding the genomic diversity of Burkholderia species for the development of highly accurate diagnostics.</title>
        <authorList>
            <person name="Sahl J."/>
            <person name="Keim P."/>
            <person name="Wagner D."/>
        </authorList>
    </citation>
    <scope>NUCLEOTIDE SEQUENCE [LARGE SCALE GENOMIC DNA]</scope>
    <source>
        <strain evidence="1 2">MSMB2036</strain>
    </source>
</reference>
<proteinExistence type="predicted"/>
<evidence type="ECO:0000313" key="1">
    <source>
        <dbReference type="EMBL" id="KVG53024.1"/>
    </source>
</evidence>
<evidence type="ECO:0000313" key="2">
    <source>
        <dbReference type="Proteomes" id="UP000064029"/>
    </source>
</evidence>
<gene>
    <name evidence="1" type="ORF">WJ33_08510</name>
</gene>